<dbReference type="AlphaFoldDB" id="A0A4C1X108"/>
<evidence type="ECO:0000313" key="2">
    <source>
        <dbReference type="Proteomes" id="UP000299102"/>
    </source>
</evidence>
<dbReference type="EMBL" id="BGZK01000697">
    <property type="protein sequence ID" value="GBP56632.1"/>
    <property type="molecule type" value="Genomic_DNA"/>
</dbReference>
<sequence length="87" mass="9853">MDCQVDRRSPSKRGLSTSTVELGSAERNLAYKWVMFFTVGVRRASRLTFAPNTRSIPRLAIPKTAVAVIVSKPDRYRRTDGWTTTHL</sequence>
<comment type="caution">
    <text evidence="1">The sequence shown here is derived from an EMBL/GenBank/DDBJ whole genome shotgun (WGS) entry which is preliminary data.</text>
</comment>
<evidence type="ECO:0000313" key="1">
    <source>
        <dbReference type="EMBL" id="GBP56632.1"/>
    </source>
</evidence>
<name>A0A4C1X108_EUMVA</name>
<proteinExistence type="predicted"/>
<reference evidence="1 2" key="1">
    <citation type="journal article" date="2019" name="Commun. Biol.">
        <title>The bagworm genome reveals a unique fibroin gene that provides high tensile strength.</title>
        <authorList>
            <person name="Kono N."/>
            <person name="Nakamura H."/>
            <person name="Ohtoshi R."/>
            <person name="Tomita M."/>
            <person name="Numata K."/>
            <person name="Arakawa K."/>
        </authorList>
    </citation>
    <scope>NUCLEOTIDE SEQUENCE [LARGE SCALE GENOMIC DNA]</scope>
</reference>
<dbReference type="Proteomes" id="UP000299102">
    <property type="component" value="Unassembled WGS sequence"/>
</dbReference>
<protein>
    <submittedName>
        <fullName evidence="1">Uncharacterized protein</fullName>
    </submittedName>
</protein>
<keyword evidence="2" id="KW-1185">Reference proteome</keyword>
<organism evidence="1 2">
    <name type="scientific">Eumeta variegata</name>
    <name type="common">Bagworm moth</name>
    <name type="synonym">Eumeta japonica</name>
    <dbReference type="NCBI Taxonomy" id="151549"/>
    <lineage>
        <taxon>Eukaryota</taxon>
        <taxon>Metazoa</taxon>
        <taxon>Ecdysozoa</taxon>
        <taxon>Arthropoda</taxon>
        <taxon>Hexapoda</taxon>
        <taxon>Insecta</taxon>
        <taxon>Pterygota</taxon>
        <taxon>Neoptera</taxon>
        <taxon>Endopterygota</taxon>
        <taxon>Lepidoptera</taxon>
        <taxon>Glossata</taxon>
        <taxon>Ditrysia</taxon>
        <taxon>Tineoidea</taxon>
        <taxon>Psychidae</taxon>
        <taxon>Oiketicinae</taxon>
        <taxon>Eumeta</taxon>
    </lineage>
</organism>
<accession>A0A4C1X108</accession>
<gene>
    <name evidence="1" type="ORF">EVAR_33264_1</name>
</gene>